<dbReference type="PRINTS" id="PR00463">
    <property type="entry name" value="EP450I"/>
</dbReference>
<evidence type="ECO:0000256" key="1">
    <source>
        <dbReference type="ARBA" id="ARBA00010617"/>
    </source>
</evidence>
<dbReference type="InterPro" id="IPR001128">
    <property type="entry name" value="Cyt_P450"/>
</dbReference>
<protein>
    <submittedName>
        <fullName evidence="3">Cyp4d2 protein</fullName>
    </submittedName>
</protein>
<dbReference type="PANTHER" id="PTHR24305">
    <property type="entry name" value="CYTOCHROME P450"/>
    <property type="match status" value="1"/>
</dbReference>
<dbReference type="InterPro" id="IPR002401">
    <property type="entry name" value="Cyt_P450_E_grp-I"/>
</dbReference>
<dbReference type="Pfam" id="PF00067">
    <property type="entry name" value="p450"/>
    <property type="match status" value="1"/>
</dbReference>
<feature type="binding site" description="axial binding residue" evidence="2">
    <location>
        <position position="441"/>
    </location>
    <ligand>
        <name>heme</name>
        <dbReference type="ChEBI" id="CHEBI:30413"/>
    </ligand>
    <ligandPart>
        <name>Fe</name>
        <dbReference type="ChEBI" id="CHEBI:18248"/>
    </ligandPart>
</feature>
<comment type="caution">
    <text evidence="3">The sequence shown here is derived from an EMBL/GenBank/DDBJ whole genome shotgun (WGS) entry which is preliminary data.</text>
</comment>
<dbReference type="GO" id="GO:0020037">
    <property type="term" value="F:heme binding"/>
    <property type="evidence" value="ECO:0007669"/>
    <property type="project" value="InterPro"/>
</dbReference>
<accession>A0A812IUW0</accession>
<dbReference type="PANTHER" id="PTHR24305:SF166">
    <property type="entry name" value="CYTOCHROME P450 12A4, MITOCHONDRIAL-RELATED"/>
    <property type="match status" value="1"/>
</dbReference>
<dbReference type="Proteomes" id="UP000601435">
    <property type="component" value="Unassembled WGS sequence"/>
</dbReference>
<dbReference type="AlphaFoldDB" id="A0A812IUW0"/>
<dbReference type="GO" id="GO:0004497">
    <property type="term" value="F:monooxygenase activity"/>
    <property type="evidence" value="ECO:0007669"/>
    <property type="project" value="InterPro"/>
</dbReference>
<dbReference type="CDD" id="cd00302">
    <property type="entry name" value="cytochrome_P450"/>
    <property type="match status" value="1"/>
</dbReference>
<gene>
    <name evidence="3" type="primary">Cyp4d2</name>
    <name evidence="3" type="ORF">SNEC2469_LOCUS821</name>
</gene>
<dbReference type="Gene3D" id="1.10.630.10">
    <property type="entry name" value="Cytochrome P450"/>
    <property type="match status" value="1"/>
</dbReference>
<keyword evidence="4" id="KW-1185">Reference proteome</keyword>
<comment type="similarity">
    <text evidence="1">Belongs to the cytochrome P450 family.</text>
</comment>
<dbReference type="InterPro" id="IPR050121">
    <property type="entry name" value="Cytochrome_P450_monoxygenase"/>
</dbReference>
<dbReference type="OrthoDB" id="1470350at2759"/>
<comment type="cofactor">
    <cofactor evidence="2">
        <name>heme</name>
        <dbReference type="ChEBI" id="CHEBI:30413"/>
    </cofactor>
</comment>
<dbReference type="SUPFAM" id="SSF48264">
    <property type="entry name" value="Cytochrome P450"/>
    <property type="match status" value="1"/>
</dbReference>
<dbReference type="GO" id="GO:0016705">
    <property type="term" value="F:oxidoreductase activity, acting on paired donors, with incorporation or reduction of molecular oxygen"/>
    <property type="evidence" value="ECO:0007669"/>
    <property type="project" value="InterPro"/>
</dbReference>
<dbReference type="GO" id="GO:0005506">
    <property type="term" value="F:iron ion binding"/>
    <property type="evidence" value="ECO:0007669"/>
    <property type="project" value="InterPro"/>
</dbReference>
<proteinExistence type="inferred from homology"/>
<keyword evidence="2" id="KW-0408">Iron</keyword>
<dbReference type="PRINTS" id="PR00385">
    <property type="entry name" value="P450"/>
</dbReference>
<evidence type="ECO:0000313" key="3">
    <source>
        <dbReference type="EMBL" id="CAE7184167.1"/>
    </source>
</evidence>
<evidence type="ECO:0000256" key="2">
    <source>
        <dbReference type="PIRSR" id="PIRSR602401-1"/>
    </source>
</evidence>
<name>A0A812IUW0_9DINO</name>
<keyword evidence="2" id="KW-0479">Metal-binding</keyword>
<sequence length="496" mass="56341">MVVFERRKEFTLALGAGATLLLAAKLWLRKRVSARDRFEEVPNSWFHSVQSQLGPANRRVVEKLEEWSEKHGKEGFFEMNLAGSRILVCCTWEKAQPILALRPYKMIQSSTLSKCEDILAGLVFSEGKKWQRERRLIAPVFNAKNMESYIPAVEHVTQQLLTELDKDMSAQGSANLTELLLFFGADVFSKTSLGEDLRALESRTCKVFADVKALSLAFRRRLMWRLPYWKIPWLARWIDSGADASERMHETLEETMRKARASGNTKSTIGQKLTEMVGDRFSRRELLDNLTLLFMGGAETTSTVLGWAFYHLARDQELQEQVAKEVTDLPLPDGTTFLSFAQLKSLLWVQAVWLEALRCHGPAGYMPLEAAEQLTLLGRKVPAGTSVWIATRNILMNDPEVTKRLGDDLHLYRPSRWLGKEGIFDFAPFNDLGYGHGPRICVGMPLANYEAQLVIARVIQLFVLDWGKKAPLEQFTYGITCNMPSEAVSINLRHRN</sequence>
<keyword evidence="2" id="KW-0349">Heme</keyword>
<evidence type="ECO:0000313" key="4">
    <source>
        <dbReference type="Proteomes" id="UP000601435"/>
    </source>
</evidence>
<dbReference type="InterPro" id="IPR036396">
    <property type="entry name" value="Cyt_P450_sf"/>
</dbReference>
<reference evidence="3" key="1">
    <citation type="submission" date="2021-02" db="EMBL/GenBank/DDBJ databases">
        <authorList>
            <person name="Dougan E. K."/>
            <person name="Rhodes N."/>
            <person name="Thang M."/>
            <person name="Chan C."/>
        </authorList>
    </citation>
    <scope>NUCLEOTIDE SEQUENCE</scope>
</reference>
<dbReference type="EMBL" id="CAJNJA010005148">
    <property type="protein sequence ID" value="CAE7184167.1"/>
    <property type="molecule type" value="Genomic_DNA"/>
</dbReference>
<organism evidence="3 4">
    <name type="scientific">Symbiodinium necroappetens</name>
    <dbReference type="NCBI Taxonomy" id="1628268"/>
    <lineage>
        <taxon>Eukaryota</taxon>
        <taxon>Sar</taxon>
        <taxon>Alveolata</taxon>
        <taxon>Dinophyceae</taxon>
        <taxon>Suessiales</taxon>
        <taxon>Symbiodiniaceae</taxon>
        <taxon>Symbiodinium</taxon>
    </lineage>
</organism>